<proteinExistence type="predicted"/>
<feature type="signal peptide" evidence="1">
    <location>
        <begin position="1"/>
        <end position="24"/>
    </location>
</feature>
<dbReference type="EMBL" id="JBBPDW010000006">
    <property type="protein sequence ID" value="KAK7551615.1"/>
    <property type="molecule type" value="Genomic_DNA"/>
</dbReference>
<name>A0ABR1MK82_9PEZI</name>
<evidence type="ECO:0008006" key="4">
    <source>
        <dbReference type="Google" id="ProtNLM"/>
    </source>
</evidence>
<evidence type="ECO:0000313" key="3">
    <source>
        <dbReference type="Proteomes" id="UP001365128"/>
    </source>
</evidence>
<accession>A0ABR1MK82</accession>
<keyword evidence="1" id="KW-0732">Signal</keyword>
<sequence length="72" mass="7523">MAWHGITLHLRGALGLITSGLVSSSSSLSPFSHDSVARRCSGGTVAVLCNASAMQTYMHATTSQTRFQAQAV</sequence>
<comment type="caution">
    <text evidence="2">The sequence shown here is derived from an EMBL/GenBank/DDBJ whole genome shotgun (WGS) entry which is preliminary data.</text>
</comment>
<evidence type="ECO:0000256" key="1">
    <source>
        <dbReference type="SAM" id="SignalP"/>
    </source>
</evidence>
<reference evidence="2 3" key="1">
    <citation type="submission" date="2024-04" db="EMBL/GenBank/DDBJ databases">
        <title>Phyllosticta paracitricarpa is synonymous to the EU quarantine fungus P. citricarpa based on phylogenomic analyses.</title>
        <authorList>
            <consortium name="Lawrence Berkeley National Laboratory"/>
            <person name="Van Ingen-Buijs V.A."/>
            <person name="Van Westerhoven A.C."/>
            <person name="Haridas S."/>
            <person name="Skiadas P."/>
            <person name="Martin F."/>
            <person name="Groenewald J.Z."/>
            <person name="Crous P.W."/>
            <person name="Seidl M.F."/>
        </authorList>
    </citation>
    <scope>NUCLEOTIDE SEQUENCE [LARGE SCALE GENOMIC DNA]</scope>
    <source>
        <strain evidence="2 3">CBS 122670</strain>
    </source>
</reference>
<keyword evidence="3" id="KW-1185">Reference proteome</keyword>
<dbReference type="Proteomes" id="UP001365128">
    <property type="component" value="Unassembled WGS sequence"/>
</dbReference>
<protein>
    <recommendedName>
        <fullName evidence="4">Secreted protein</fullName>
    </recommendedName>
</protein>
<gene>
    <name evidence="2" type="ORF">IWX46DRAFT_390177</name>
</gene>
<evidence type="ECO:0000313" key="2">
    <source>
        <dbReference type="EMBL" id="KAK7551615.1"/>
    </source>
</evidence>
<feature type="chain" id="PRO_5046895042" description="Secreted protein" evidence="1">
    <location>
        <begin position="25"/>
        <end position="72"/>
    </location>
</feature>
<organism evidence="2 3">
    <name type="scientific">Phyllosticta citricarpa</name>
    <dbReference type="NCBI Taxonomy" id="55181"/>
    <lineage>
        <taxon>Eukaryota</taxon>
        <taxon>Fungi</taxon>
        <taxon>Dikarya</taxon>
        <taxon>Ascomycota</taxon>
        <taxon>Pezizomycotina</taxon>
        <taxon>Dothideomycetes</taxon>
        <taxon>Dothideomycetes incertae sedis</taxon>
        <taxon>Botryosphaeriales</taxon>
        <taxon>Phyllostictaceae</taxon>
        <taxon>Phyllosticta</taxon>
    </lineage>
</organism>